<evidence type="ECO:0000256" key="3">
    <source>
        <dbReference type="ARBA" id="ARBA00023163"/>
    </source>
</evidence>
<dbReference type="GO" id="GO:0000976">
    <property type="term" value="F:transcription cis-regulatory region binding"/>
    <property type="evidence" value="ECO:0007669"/>
    <property type="project" value="TreeGrafter"/>
</dbReference>
<dbReference type="RefSeq" id="WP_144136811.1">
    <property type="nucleotide sequence ID" value="NZ_CABHOF010000025.1"/>
</dbReference>
<gene>
    <name evidence="5" type="primary">araR_1</name>
    <name evidence="5" type="ORF">BWLFYP14_00882</name>
</gene>
<sequence length="187" mass="21679">MWRLLSFRLFSMVRPLQTADASGRRTYKIAGIFKEDDLQGIRRSQGYAETLFEVGLQVDDRHIWWFHSNHEMWIQNKYSVEYSLDDLMKCTALVCYNDMLAEEIYHDLSQKGICIPQDLSIVGFDNQNIKLDGDCYLTSVQHPRRKLGETAANLVWDMIEQGCNVAPAEPIIMPSTIVARNSIIRRF</sequence>
<evidence type="ECO:0000256" key="2">
    <source>
        <dbReference type="ARBA" id="ARBA00023125"/>
    </source>
</evidence>
<evidence type="ECO:0000256" key="1">
    <source>
        <dbReference type="ARBA" id="ARBA00023015"/>
    </source>
</evidence>
<dbReference type="PANTHER" id="PTHR30146">
    <property type="entry name" value="LACI-RELATED TRANSCRIPTIONAL REPRESSOR"/>
    <property type="match status" value="1"/>
</dbReference>
<dbReference type="SUPFAM" id="SSF53822">
    <property type="entry name" value="Periplasmic binding protein-like I"/>
    <property type="match status" value="1"/>
</dbReference>
<keyword evidence="1" id="KW-0805">Transcription regulation</keyword>
<feature type="domain" description="Transcriptional regulator LacI/GalR-like sensor" evidence="4">
    <location>
        <begin position="28"/>
        <end position="182"/>
    </location>
</feature>
<dbReference type="Proteomes" id="UP000366766">
    <property type="component" value="Unassembled WGS sequence"/>
</dbReference>
<dbReference type="InterPro" id="IPR046335">
    <property type="entry name" value="LacI/GalR-like_sensor"/>
</dbReference>
<keyword evidence="6" id="KW-1185">Reference proteome</keyword>
<protein>
    <submittedName>
        <fullName evidence="5">Arabinose metabolism transcriptional repressor</fullName>
    </submittedName>
</protein>
<dbReference type="Gene3D" id="3.40.50.2300">
    <property type="match status" value="2"/>
</dbReference>
<accession>A0A564WMW7</accession>
<dbReference type="EMBL" id="CABHOF010000025">
    <property type="protein sequence ID" value="VUX63404.1"/>
    <property type="molecule type" value="Genomic_DNA"/>
</dbReference>
<reference evidence="5 6" key="1">
    <citation type="submission" date="2019-07" db="EMBL/GenBank/DDBJ databases">
        <authorList>
            <person name="Chang H.-W."/>
            <person name="Raman A."/>
            <person name="Venkatesh S."/>
            <person name="Gehrig J."/>
        </authorList>
    </citation>
    <scope>NUCLEOTIDE SEQUENCE [LARGE SCALE GENOMIC DNA]</scope>
    <source>
        <strain evidence="5">Blautia_wexlerae_LFYP_14</strain>
    </source>
</reference>
<name>A0A564WMW7_9FIRM</name>
<dbReference type="AlphaFoldDB" id="A0A564WMW7"/>
<keyword evidence="3" id="KW-0804">Transcription</keyword>
<dbReference type="Pfam" id="PF13377">
    <property type="entry name" value="Peripla_BP_3"/>
    <property type="match status" value="1"/>
</dbReference>
<evidence type="ECO:0000259" key="4">
    <source>
        <dbReference type="Pfam" id="PF13377"/>
    </source>
</evidence>
<keyword evidence="2" id="KW-0238">DNA-binding</keyword>
<organism evidence="5 6">
    <name type="scientific">Blautia wexlerae</name>
    <dbReference type="NCBI Taxonomy" id="418240"/>
    <lineage>
        <taxon>Bacteria</taxon>
        <taxon>Bacillati</taxon>
        <taxon>Bacillota</taxon>
        <taxon>Clostridia</taxon>
        <taxon>Lachnospirales</taxon>
        <taxon>Lachnospiraceae</taxon>
        <taxon>Blautia</taxon>
    </lineage>
</organism>
<evidence type="ECO:0000313" key="5">
    <source>
        <dbReference type="EMBL" id="VUX63404.1"/>
    </source>
</evidence>
<dbReference type="InterPro" id="IPR028082">
    <property type="entry name" value="Peripla_BP_I"/>
</dbReference>
<evidence type="ECO:0000313" key="6">
    <source>
        <dbReference type="Proteomes" id="UP000366766"/>
    </source>
</evidence>
<proteinExistence type="predicted"/>
<dbReference type="GO" id="GO:0003700">
    <property type="term" value="F:DNA-binding transcription factor activity"/>
    <property type="evidence" value="ECO:0007669"/>
    <property type="project" value="TreeGrafter"/>
</dbReference>
<dbReference type="PANTHER" id="PTHR30146:SF109">
    <property type="entry name" value="HTH-TYPE TRANSCRIPTIONAL REGULATOR GALS"/>
    <property type="match status" value="1"/>
</dbReference>